<evidence type="ECO:0000313" key="1">
    <source>
        <dbReference type="EMBL" id="AWO01775.1"/>
    </source>
</evidence>
<dbReference type="EMBL" id="CP029600">
    <property type="protein sequence ID" value="AWO01775.1"/>
    <property type="molecule type" value="Genomic_DNA"/>
</dbReference>
<name>A0ABN5LT51_9BACT</name>
<organism evidence="1 2">
    <name type="scientific">Chitinophaga alhagiae</name>
    <dbReference type="NCBI Taxonomy" id="2203219"/>
    <lineage>
        <taxon>Bacteria</taxon>
        <taxon>Pseudomonadati</taxon>
        <taxon>Bacteroidota</taxon>
        <taxon>Chitinophagia</taxon>
        <taxon>Chitinophagales</taxon>
        <taxon>Chitinophagaceae</taxon>
        <taxon>Chitinophaga</taxon>
    </lineage>
</organism>
<reference evidence="1 2" key="1">
    <citation type="submission" date="2018-05" db="EMBL/GenBank/DDBJ databases">
        <title>Chitinophaga sp. nov., isolated from rhizosphere soil of Alhagi.</title>
        <authorList>
            <person name="Liu Y."/>
        </authorList>
    </citation>
    <scope>NUCLEOTIDE SEQUENCE [LARGE SCALE GENOMIC DNA]</scope>
    <source>
        <strain evidence="1 2">T22</strain>
    </source>
</reference>
<protein>
    <recommendedName>
        <fullName evidence="3">Integrase</fullName>
    </recommendedName>
</protein>
<sequence length="102" mass="11782">MAISEHLLLKKMSGHVGRQIVFKQYGNKTIVAKYPDMSNRTLSPRQLRVNEIMEEANAEAKRIMADEELSREAQVRLNVTRNKLYTSLIREYFKAVRAAEGE</sequence>
<gene>
    <name evidence="1" type="ORF">DLD77_08740</name>
</gene>
<proteinExistence type="predicted"/>
<accession>A0ABN5LT51</accession>
<dbReference type="Proteomes" id="UP000246099">
    <property type="component" value="Chromosome"/>
</dbReference>
<keyword evidence="2" id="KW-1185">Reference proteome</keyword>
<evidence type="ECO:0008006" key="3">
    <source>
        <dbReference type="Google" id="ProtNLM"/>
    </source>
</evidence>
<evidence type="ECO:0000313" key="2">
    <source>
        <dbReference type="Proteomes" id="UP000246099"/>
    </source>
</evidence>
<dbReference type="RefSeq" id="WP_157986434.1">
    <property type="nucleotide sequence ID" value="NZ_CP029600.1"/>
</dbReference>